<dbReference type="EMBL" id="FWWT01000012">
    <property type="protein sequence ID" value="SMB85814.1"/>
    <property type="molecule type" value="Genomic_DNA"/>
</dbReference>
<organism evidence="5 6">
    <name type="scientific">Desulfonispora thiosulfatigenes DSM 11270</name>
    <dbReference type="NCBI Taxonomy" id="656914"/>
    <lineage>
        <taxon>Bacteria</taxon>
        <taxon>Bacillati</taxon>
        <taxon>Bacillota</taxon>
        <taxon>Clostridia</taxon>
        <taxon>Eubacteriales</taxon>
        <taxon>Peptococcaceae</taxon>
        <taxon>Desulfonispora</taxon>
    </lineage>
</organism>
<dbReference type="GO" id="GO:0003677">
    <property type="term" value="F:DNA binding"/>
    <property type="evidence" value="ECO:0007669"/>
    <property type="project" value="UniProtKB-KW"/>
</dbReference>
<keyword evidence="2" id="KW-0805">Transcription regulation</keyword>
<dbReference type="InterPro" id="IPR005650">
    <property type="entry name" value="BlaI_family"/>
</dbReference>
<accession>A0A1W1UYJ7</accession>
<dbReference type="AlphaFoldDB" id="A0A1W1UYJ7"/>
<proteinExistence type="inferred from homology"/>
<reference evidence="5 6" key="1">
    <citation type="submission" date="2017-04" db="EMBL/GenBank/DDBJ databases">
        <authorList>
            <person name="Afonso C.L."/>
            <person name="Miller P.J."/>
            <person name="Scott M.A."/>
            <person name="Spackman E."/>
            <person name="Goraichik I."/>
            <person name="Dimitrov K.M."/>
            <person name="Suarez D.L."/>
            <person name="Swayne D.E."/>
        </authorList>
    </citation>
    <scope>NUCLEOTIDE SEQUENCE [LARGE SCALE GENOMIC DNA]</scope>
    <source>
        <strain evidence="5 6">DSM 11270</strain>
    </source>
</reference>
<dbReference type="Pfam" id="PF03965">
    <property type="entry name" value="Penicillinase_R"/>
    <property type="match status" value="1"/>
</dbReference>
<keyword evidence="4" id="KW-0804">Transcription</keyword>
<protein>
    <submittedName>
        <fullName evidence="5">Predicted transcriptional regulator</fullName>
    </submittedName>
</protein>
<evidence type="ECO:0000256" key="1">
    <source>
        <dbReference type="ARBA" id="ARBA00011046"/>
    </source>
</evidence>
<dbReference type="OrthoDB" id="9795583at2"/>
<dbReference type="Proteomes" id="UP000192731">
    <property type="component" value="Unassembled WGS sequence"/>
</dbReference>
<sequence>MDKLKLFDAEYKFLDIIWEVEPINSTELSKIASQKLGWKKSTTYTMIRKLCERGILQNENATVTSLVKREEIQRHESENLLEKIFDDSLPAFLAAFLKDKKISAKEAREIKEMIEDATND</sequence>
<dbReference type="STRING" id="656914.SAMN00017405_1678"/>
<evidence type="ECO:0000256" key="2">
    <source>
        <dbReference type="ARBA" id="ARBA00023015"/>
    </source>
</evidence>
<dbReference type="InterPro" id="IPR036390">
    <property type="entry name" value="WH_DNA-bd_sf"/>
</dbReference>
<evidence type="ECO:0000256" key="4">
    <source>
        <dbReference type="ARBA" id="ARBA00023163"/>
    </source>
</evidence>
<gene>
    <name evidence="5" type="ORF">SAMN00017405_1678</name>
</gene>
<dbReference type="GO" id="GO:0045892">
    <property type="term" value="P:negative regulation of DNA-templated transcription"/>
    <property type="evidence" value="ECO:0007669"/>
    <property type="project" value="InterPro"/>
</dbReference>
<keyword evidence="6" id="KW-1185">Reference proteome</keyword>
<comment type="similarity">
    <text evidence="1">Belongs to the BlaI transcriptional regulatory family.</text>
</comment>
<evidence type="ECO:0000256" key="3">
    <source>
        <dbReference type="ARBA" id="ARBA00023125"/>
    </source>
</evidence>
<dbReference type="PIRSF" id="PIRSF019455">
    <property type="entry name" value="CopR_AtkY"/>
    <property type="match status" value="1"/>
</dbReference>
<dbReference type="InterPro" id="IPR036388">
    <property type="entry name" value="WH-like_DNA-bd_sf"/>
</dbReference>
<keyword evidence="3" id="KW-0238">DNA-binding</keyword>
<dbReference type="Gene3D" id="1.10.10.10">
    <property type="entry name" value="Winged helix-like DNA-binding domain superfamily/Winged helix DNA-binding domain"/>
    <property type="match status" value="1"/>
</dbReference>
<dbReference type="RefSeq" id="WP_084052495.1">
    <property type="nucleotide sequence ID" value="NZ_FWWT01000012.1"/>
</dbReference>
<dbReference type="SUPFAM" id="SSF46785">
    <property type="entry name" value="Winged helix' DNA-binding domain"/>
    <property type="match status" value="1"/>
</dbReference>
<name>A0A1W1UYJ7_DESTI</name>
<evidence type="ECO:0000313" key="5">
    <source>
        <dbReference type="EMBL" id="SMB85814.1"/>
    </source>
</evidence>
<dbReference type="Gene3D" id="1.10.4040.10">
    <property type="entry name" value="Penicillinase repressor domain"/>
    <property type="match status" value="1"/>
</dbReference>
<evidence type="ECO:0000313" key="6">
    <source>
        <dbReference type="Proteomes" id="UP000192731"/>
    </source>
</evidence>